<reference evidence="1 2" key="1">
    <citation type="submission" date="2017-11" db="EMBL/GenBank/DDBJ databases">
        <title>Draft Genome Sequence of Methylobacter psychrotolerans Sph1T, an Obligate Methanotroph from Low-Temperature Environments.</title>
        <authorList>
            <person name="Oshkin I.Y."/>
            <person name="Miroshnikov K."/>
            <person name="Belova S.E."/>
            <person name="Korzhenkov A."/>
            <person name="Toshchakov S.V."/>
            <person name="Dedysh S.N."/>
        </authorList>
    </citation>
    <scope>NUCLEOTIDE SEQUENCE [LARGE SCALE GENOMIC DNA]</scope>
    <source>
        <strain evidence="1 2">Sph1</strain>
    </source>
</reference>
<dbReference type="Proteomes" id="UP000237423">
    <property type="component" value="Unassembled WGS sequence"/>
</dbReference>
<accession>A0A2S5CQC7</accession>
<comment type="caution">
    <text evidence="1">The sequence shown here is derived from an EMBL/GenBank/DDBJ whole genome shotgun (WGS) entry which is preliminary data.</text>
</comment>
<dbReference type="AlphaFoldDB" id="A0A2S5CQC7"/>
<proteinExistence type="predicted"/>
<organism evidence="1 2">
    <name type="scientific">Methylovulum psychrotolerans</name>
    <dbReference type="NCBI Taxonomy" id="1704499"/>
    <lineage>
        <taxon>Bacteria</taxon>
        <taxon>Pseudomonadati</taxon>
        <taxon>Pseudomonadota</taxon>
        <taxon>Gammaproteobacteria</taxon>
        <taxon>Methylococcales</taxon>
        <taxon>Methylococcaceae</taxon>
        <taxon>Methylovulum</taxon>
    </lineage>
</organism>
<dbReference type="EMBL" id="PGFZ01000001">
    <property type="protein sequence ID" value="POZ53003.1"/>
    <property type="molecule type" value="Genomic_DNA"/>
</dbReference>
<protein>
    <recommendedName>
        <fullName evidence="3">Phage baseplate assembly protein V</fullName>
    </recommendedName>
</protein>
<sequence>MAYFAQVLAVHPEAVAVDVRLDNGRVLAGVPVLSASASMDSGSRALPNPDGTTVLAVVDFIGDDRPYVQGFLFPHGNSCAFTDNRALGLHHSGAYYSVTEGADMEVFHPSGAYLRIAETGDHEDLTGADYQGEFAVTKNTGKIVSITLGLTGTDTTRITLSQDGITVRGDVSVTGSITASKDIKADTISLQLHKHGNGNAGGDTDVAKASP</sequence>
<gene>
    <name evidence="1" type="ORF">AADEFJLK_00012</name>
</gene>
<evidence type="ECO:0000313" key="2">
    <source>
        <dbReference type="Proteomes" id="UP000237423"/>
    </source>
</evidence>
<dbReference type="RefSeq" id="WP_103972869.1">
    <property type="nucleotide sequence ID" value="NZ_PGFZ01000001.1"/>
</dbReference>
<evidence type="ECO:0000313" key="1">
    <source>
        <dbReference type="EMBL" id="POZ53003.1"/>
    </source>
</evidence>
<name>A0A2S5CQC7_9GAMM</name>
<evidence type="ECO:0008006" key="3">
    <source>
        <dbReference type="Google" id="ProtNLM"/>
    </source>
</evidence>